<reference evidence="3" key="1">
    <citation type="journal article" date="2020" name="Nat. Commun.">
        <title>Genome sequence of the cluster root forming white lupin.</title>
        <authorList>
            <person name="Hufnagel B."/>
            <person name="Marques A."/>
            <person name="Soriano A."/>
            <person name="Marques L."/>
            <person name="Divol F."/>
            <person name="Doumas P."/>
            <person name="Sallet E."/>
            <person name="Mancinotti D."/>
            <person name="Carrere S."/>
            <person name="Marande W."/>
            <person name="Arribat S."/>
            <person name="Keller J."/>
            <person name="Huneau C."/>
            <person name="Blein T."/>
            <person name="Aime D."/>
            <person name="Laguerre M."/>
            <person name="Taylor J."/>
            <person name="Schubert V."/>
            <person name="Nelson M."/>
            <person name="Geu-Flores F."/>
            <person name="Crespi M."/>
            <person name="Gallardo-Guerrero K."/>
            <person name="Delaux P.-M."/>
            <person name="Salse J."/>
            <person name="Berges H."/>
            <person name="Guyot R."/>
            <person name="Gouzy J."/>
            <person name="Peret B."/>
        </authorList>
    </citation>
    <scope>NUCLEOTIDE SEQUENCE [LARGE SCALE GENOMIC DNA]</scope>
    <source>
        <strain evidence="3">cv. Amiga</strain>
    </source>
</reference>
<dbReference type="EMBL" id="WOCE01000016">
    <property type="protein sequence ID" value="KAE9597085.1"/>
    <property type="molecule type" value="Genomic_DNA"/>
</dbReference>
<keyword evidence="1" id="KW-0812">Transmembrane</keyword>
<protein>
    <submittedName>
        <fullName evidence="2">Uncharacterized protein</fullName>
    </submittedName>
</protein>
<evidence type="ECO:0000256" key="1">
    <source>
        <dbReference type="SAM" id="Phobius"/>
    </source>
</evidence>
<proteinExistence type="predicted"/>
<evidence type="ECO:0000313" key="3">
    <source>
        <dbReference type="Proteomes" id="UP000447434"/>
    </source>
</evidence>
<gene>
    <name evidence="2" type="ORF">Lalb_Chr16g0382911</name>
</gene>
<comment type="caution">
    <text evidence="2">The sequence shown here is derived from an EMBL/GenBank/DDBJ whole genome shotgun (WGS) entry which is preliminary data.</text>
</comment>
<feature type="transmembrane region" description="Helical" evidence="1">
    <location>
        <begin position="7"/>
        <end position="27"/>
    </location>
</feature>
<organism evidence="2 3">
    <name type="scientific">Lupinus albus</name>
    <name type="common">White lupine</name>
    <name type="synonym">Lupinus termis</name>
    <dbReference type="NCBI Taxonomy" id="3870"/>
    <lineage>
        <taxon>Eukaryota</taxon>
        <taxon>Viridiplantae</taxon>
        <taxon>Streptophyta</taxon>
        <taxon>Embryophyta</taxon>
        <taxon>Tracheophyta</taxon>
        <taxon>Spermatophyta</taxon>
        <taxon>Magnoliopsida</taxon>
        <taxon>eudicotyledons</taxon>
        <taxon>Gunneridae</taxon>
        <taxon>Pentapetalae</taxon>
        <taxon>rosids</taxon>
        <taxon>fabids</taxon>
        <taxon>Fabales</taxon>
        <taxon>Fabaceae</taxon>
        <taxon>Papilionoideae</taxon>
        <taxon>50 kb inversion clade</taxon>
        <taxon>genistoids sensu lato</taxon>
        <taxon>core genistoids</taxon>
        <taxon>Genisteae</taxon>
        <taxon>Lupinus</taxon>
    </lineage>
</organism>
<name>A0A6A4P352_LUPAL</name>
<keyword evidence="1" id="KW-1133">Transmembrane helix</keyword>
<keyword evidence="1" id="KW-0472">Membrane</keyword>
<evidence type="ECO:0000313" key="2">
    <source>
        <dbReference type="EMBL" id="KAE9597085.1"/>
    </source>
</evidence>
<dbReference type="AlphaFoldDB" id="A0A6A4P352"/>
<keyword evidence="3" id="KW-1185">Reference proteome</keyword>
<accession>A0A6A4P352</accession>
<dbReference type="Proteomes" id="UP000447434">
    <property type="component" value="Chromosome 16"/>
</dbReference>
<sequence>MKRIEMILLPFHVTFCVMVWFMLWSTIGDHNPLFIRSAYPSVKGDATSFSYFHFAHHKIEIRL</sequence>